<dbReference type="InterPro" id="IPR040632">
    <property type="entry name" value="Sulfotransfer_4"/>
</dbReference>
<organism evidence="1 2">
    <name type="scientific">Candidatus Marithioploca araucensis</name>
    <dbReference type="NCBI Taxonomy" id="70273"/>
    <lineage>
        <taxon>Bacteria</taxon>
        <taxon>Pseudomonadati</taxon>
        <taxon>Pseudomonadota</taxon>
        <taxon>Gammaproteobacteria</taxon>
        <taxon>Thiotrichales</taxon>
        <taxon>Thiotrichaceae</taxon>
        <taxon>Candidatus Marithioploca</taxon>
    </lineage>
</organism>
<dbReference type="Gene3D" id="3.40.50.300">
    <property type="entry name" value="P-loop containing nucleotide triphosphate hydrolases"/>
    <property type="match status" value="1"/>
</dbReference>
<dbReference type="EMBL" id="JAUCGM010000894">
    <property type="protein sequence ID" value="MDM8563812.1"/>
    <property type="molecule type" value="Genomic_DNA"/>
</dbReference>
<feature type="non-terminal residue" evidence="1">
    <location>
        <position position="130"/>
    </location>
</feature>
<name>A0ABT7VW58_9GAMM</name>
<accession>A0ABT7VW58</accession>
<reference evidence="1" key="1">
    <citation type="submission" date="2023-06" db="EMBL/GenBank/DDBJ databases">
        <title>Uncultivated large filamentous bacteria from sulfidic sediments reveal new species and different genomic features in energy metabolism and defense.</title>
        <authorList>
            <person name="Fonseca A."/>
        </authorList>
    </citation>
    <scope>NUCLEOTIDE SEQUENCE</scope>
    <source>
        <strain evidence="1">HSG4</strain>
    </source>
</reference>
<comment type="caution">
    <text evidence="1">The sequence shown here is derived from an EMBL/GenBank/DDBJ whole genome shotgun (WGS) entry which is preliminary data.</text>
</comment>
<evidence type="ECO:0008006" key="3">
    <source>
        <dbReference type="Google" id="ProtNLM"/>
    </source>
</evidence>
<dbReference type="Proteomes" id="UP001171945">
    <property type="component" value="Unassembled WGS sequence"/>
</dbReference>
<evidence type="ECO:0000313" key="1">
    <source>
        <dbReference type="EMBL" id="MDM8563812.1"/>
    </source>
</evidence>
<keyword evidence="2" id="KW-1185">Reference proteome</keyword>
<dbReference type="Pfam" id="PF17784">
    <property type="entry name" value="Sulfotransfer_4"/>
    <property type="match status" value="1"/>
</dbReference>
<dbReference type="InterPro" id="IPR027417">
    <property type="entry name" value="P-loop_NTPase"/>
</dbReference>
<evidence type="ECO:0000313" key="2">
    <source>
        <dbReference type="Proteomes" id="UP001171945"/>
    </source>
</evidence>
<proteinExistence type="predicted"/>
<sequence>MTVIFERQYRAAHEPESSFVNHQIIAFANGKINKSELIKYVEHKKRRLALEMDSSWLNYFFVDILVNEFSEAKFILTIRDCYSWLESLITQRLFMRQFENFYIKHGWKDTDDLCFRTHKKHAEEEKILAD</sequence>
<gene>
    <name evidence="1" type="ORF">QUF54_10710</name>
</gene>
<protein>
    <recommendedName>
        <fullName evidence="3">Protein-tyrosine sulfotransferase</fullName>
    </recommendedName>
</protein>